<reference evidence="3" key="1">
    <citation type="journal article" date="2011" name="PLoS Genet.">
        <title>Azospirillum genomes reveal transition of bacteria from aquatic to terrestrial environments.</title>
        <authorList>
            <person name="Wisniewski-Dye F."/>
            <person name="Borziak K."/>
            <person name="Khalsa-Moyers G."/>
            <person name="Alexandre G."/>
            <person name="Sukharnikov L.O."/>
            <person name="Wuichet K."/>
            <person name="Hurst G.B."/>
            <person name="McDonald W.H."/>
            <person name="Robertson J.S."/>
            <person name="Barbe V."/>
            <person name="Calteau A."/>
            <person name="Rouy Z."/>
            <person name="Mangenot S."/>
            <person name="Prigent-Combaret C."/>
            <person name="Normand P."/>
            <person name="Boyer M."/>
            <person name="Siguier P."/>
            <person name="Dessaux Y."/>
            <person name="Elmerich C."/>
            <person name="Condemine G."/>
            <person name="Krishnen G."/>
            <person name="Kennedy I."/>
            <person name="Paterson A.H."/>
            <person name="Gonzalez V."/>
            <person name="Mavingui P."/>
            <person name="Zhulin I.B."/>
        </authorList>
    </citation>
    <scope>NUCLEOTIDE SEQUENCE [LARGE SCALE GENOMIC DNA]</scope>
    <source>
        <strain evidence="3">4B</strain>
    </source>
</reference>
<organism evidence="2 3">
    <name type="scientific">Azospirillum lipoferum (strain 4B)</name>
    <dbReference type="NCBI Taxonomy" id="862719"/>
    <lineage>
        <taxon>Bacteria</taxon>
        <taxon>Pseudomonadati</taxon>
        <taxon>Pseudomonadota</taxon>
        <taxon>Alphaproteobacteria</taxon>
        <taxon>Rhodospirillales</taxon>
        <taxon>Azospirillaceae</taxon>
        <taxon>Azospirillum</taxon>
    </lineage>
</organism>
<dbReference type="InterPro" id="IPR013132">
    <property type="entry name" value="PseI/NeuA/B-like_N"/>
</dbReference>
<dbReference type="GO" id="GO:0016051">
    <property type="term" value="P:carbohydrate biosynthetic process"/>
    <property type="evidence" value="ECO:0007669"/>
    <property type="project" value="InterPro"/>
</dbReference>
<keyword evidence="2" id="KW-0614">Plasmid</keyword>
<dbReference type="InterPro" id="IPR036732">
    <property type="entry name" value="AFP_Neu5c_C_sf"/>
</dbReference>
<sequence length="317" mass="33814">MAHRLIDVACEAGADAVKFQTFVADRLVTADAPKASYQKVNTGRDDPQYGMLRSLELSPETHHELQAHCREAGILFLSSPFDEESADFLADIGVPALKIPSGELVNLPFLDHCARLKLPLILSTGMADLAEVAVALETIERAGAADVVLLHCLSNYPADPAETNLRAMATLEAAFDRPVGYSDHTEGIAIATAAVALGAAVVEKHFTLDRSLPGPDHAASLTPDELSAMVRAIRSVESALGDGRKRCMDSERDTRAIARKSLTAAISLAAGTVLERSHLIALRPGTGLPPADLDRVLGRRTRQDIPAGTLLAMDMLE</sequence>
<dbReference type="InterPro" id="IPR020007">
    <property type="entry name" value="NeuB/NeuA"/>
</dbReference>
<dbReference type="Pfam" id="PF03102">
    <property type="entry name" value="NeuB"/>
    <property type="match status" value="1"/>
</dbReference>
<dbReference type="HOGENOM" id="CLU_040465_0_0_5"/>
<proteinExistence type="predicted"/>
<dbReference type="PANTHER" id="PTHR42966">
    <property type="entry name" value="N-ACETYLNEURAMINATE SYNTHASE"/>
    <property type="match status" value="1"/>
</dbReference>
<dbReference type="SMART" id="SM00858">
    <property type="entry name" value="SAF"/>
    <property type="match status" value="1"/>
</dbReference>
<dbReference type="AlphaFoldDB" id="G7ZJ01"/>
<keyword evidence="3" id="KW-1185">Reference proteome</keyword>
<dbReference type="Proteomes" id="UP000005667">
    <property type="component" value="Plasmid AZO_p6"/>
</dbReference>
<dbReference type="InterPro" id="IPR051690">
    <property type="entry name" value="PseI-like"/>
</dbReference>
<dbReference type="Gene3D" id="3.20.20.70">
    <property type="entry name" value="Aldolase class I"/>
    <property type="match status" value="1"/>
</dbReference>
<feature type="domain" description="AFP-like" evidence="1">
    <location>
        <begin position="261"/>
        <end position="317"/>
    </location>
</feature>
<dbReference type="Gene3D" id="3.90.1210.10">
    <property type="entry name" value="Antifreeze-like/N-acetylneuraminic acid synthase C-terminal domain"/>
    <property type="match status" value="1"/>
</dbReference>
<keyword evidence="2" id="KW-0808">Transferase</keyword>
<dbReference type="CDD" id="cd11615">
    <property type="entry name" value="SAF_NeuB_like"/>
    <property type="match status" value="1"/>
</dbReference>
<dbReference type="KEGG" id="ali:AZOLI_p60097"/>
<evidence type="ECO:0000259" key="1">
    <source>
        <dbReference type="PROSITE" id="PS50844"/>
    </source>
</evidence>
<dbReference type="Pfam" id="PF08666">
    <property type="entry name" value="SAF"/>
    <property type="match status" value="1"/>
</dbReference>
<dbReference type="NCBIfam" id="TIGR03569">
    <property type="entry name" value="NeuB_NnaB"/>
    <property type="match status" value="1"/>
</dbReference>
<dbReference type="SUPFAM" id="SSF51569">
    <property type="entry name" value="Aldolase"/>
    <property type="match status" value="1"/>
</dbReference>
<dbReference type="PROSITE" id="PS50844">
    <property type="entry name" value="AFP_LIKE"/>
    <property type="match status" value="1"/>
</dbReference>
<dbReference type="PANTHER" id="PTHR42966:SF1">
    <property type="entry name" value="SIALIC ACID SYNTHASE"/>
    <property type="match status" value="1"/>
</dbReference>
<dbReference type="EC" id="2.5.1.57" evidence="2"/>
<evidence type="ECO:0000313" key="2">
    <source>
        <dbReference type="EMBL" id="CBS91515.1"/>
    </source>
</evidence>
<dbReference type="InterPro" id="IPR013974">
    <property type="entry name" value="SAF"/>
</dbReference>
<evidence type="ECO:0000313" key="3">
    <source>
        <dbReference type="Proteomes" id="UP000005667"/>
    </source>
</evidence>
<accession>G7ZJ01</accession>
<dbReference type="SUPFAM" id="SSF51269">
    <property type="entry name" value="AFP III-like domain"/>
    <property type="match status" value="1"/>
</dbReference>
<dbReference type="InterPro" id="IPR013785">
    <property type="entry name" value="Aldolase_TIM"/>
</dbReference>
<dbReference type="InterPro" id="IPR057736">
    <property type="entry name" value="SAF_PseI/NeuA/NeuB"/>
</dbReference>
<dbReference type="EMBL" id="FQ311874">
    <property type="protein sequence ID" value="CBS91515.1"/>
    <property type="molecule type" value="Genomic_DNA"/>
</dbReference>
<protein>
    <submittedName>
        <fullName evidence="2">N-acylneuraminate-9-phosphate synthase</fullName>
        <ecNumber evidence="2">2.5.1.57</ecNumber>
    </submittedName>
</protein>
<dbReference type="GO" id="GO:0047444">
    <property type="term" value="F:N-acylneuraminate-9-phosphate synthase activity"/>
    <property type="evidence" value="ECO:0007669"/>
    <property type="project" value="UniProtKB-EC"/>
</dbReference>
<dbReference type="InterPro" id="IPR006190">
    <property type="entry name" value="SAF_AFP_Neu5Ac"/>
</dbReference>
<name>G7ZJ01_AZOL4</name>
<gene>
    <name evidence="2" type="ordered locus">AZOLI_p60097</name>
</gene>
<geneLocation type="plasmid" evidence="2 3">
    <name>AZO_p6</name>
</geneLocation>